<accession>A0A9D4EX93</accession>
<name>A0A9D4EX93_DREPO</name>
<keyword evidence="3" id="KW-1185">Reference proteome</keyword>
<dbReference type="InterPro" id="IPR003609">
    <property type="entry name" value="Pan_app"/>
</dbReference>
<evidence type="ECO:0000313" key="3">
    <source>
        <dbReference type="Proteomes" id="UP000828390"/>
    </source>
</evidence>
<feature type="domain" description="Apple" evidence="1">
    <location>
        <begin position="3"/>
        <end position="43"/>
    </location>
</feature>
<sequence>MIKSKFVCASRCSKTETCISAHYNTVTLTCSLFDSLEIQQGDVEYDVTLVNSIAITEKSWAQLLGH</sequence>
<protein>
    <recommendedName>
        <fullName evidence="1">Apple domain-containing protein</fullName>
    </recommendedName>
</protein>
<evidence type="ECO:0000313" key="2">
    <source>
        <dbReference type="EMBL" id="KAH3785597.1"/>
    </source>
</evidence>
<proteinExistence type="predicted"/>
<dbReference type="Proteomes" id="UP000828390">
    <property type="component" value="Unassembled WGS sequence"/>
</dbReference>
<organism evidence="2 3">
    <name type="scientific">Dreissena polymorpha</name>
    <name type="common">Zebra mussel</name>
    <name type="synonym">Mytilus polymorpha</name>
    <dbReference type="NCBI Taxonomy" id="45954"/>
    <lineage>
        <taxon>Eukaryota</taxon>
        <taxon>Metazoa</taxon>
        <taxon>Spiralia</taxon>
        <taxon>Lophotrochozoa</taxon>
        <taxon>Mollusca</taxon>
        <taxon>Bivalvia</taxon>
        <taxon>Autobranchia</taxon>
        <taxon>Heteroconchia</taxon>
        <taxon>Euheterodonta</taxon>
        <taxon>Imparidentia</taxon>
        <taxon>Neoheterodontei</taxon>
        <taxon>Myida</taxon>
        <taxon>Dreissenoidea</taxon>
        <taxon>Dreissenidae</taxon>
        <taxon>Dreissena</taxon>
    </lineage>
</organism>
<dbReference type="AlphaFoldDB" id="A0A9D4EX93"/>
<dbReference type="SUPFAM" id="SSF57414">
    <property type="entry name" value="Hairpin loop containing domain-like"/>
    <property type="match status" value="1"/>
</dbReference>
<evidence type="ECO:0000259" key="1">
    <source>
        <dbReference type="Pfam" id="PF00024"/>
    </source>
</evidence>
<dbReference type="Pfam" id="PF00024">
    <property type="entry name" value="PAN_1"/>
    <property type="match status" value="1"/>
</dbReference>
<comment type="caution">
    <text evidence="2">The sequence shown here is derived from an EMBL/GenBank/DDBJ whole genome shotgun (WGS) entry which is preliminary data.</text>
</comment>
<reference evidence="2" key="1">
    <citation type="journal article" date="2019" name="bioRxiv">
        <title>The Genome of the Zebra Mussel, Dreissena polymorpha: A Resource for Invasive Species Research.</title>
        <authorList>
            <person name="McCartney M.A."/>
            <person name="Auch B."/>
            <person name="Kono T."/>
            <person name="Mallez S."/>
            <person name="Zhang Y."/>
            <person name="Obille A."/>
            <person name="Becker A."/>
            <person name="Abrahante J.E."/>
            <person name="Garbe J."/>
            <person name="Badalamenti J.P."/>
            <person name="Herman A."/>
            <person name="Mangelson H."/>
            <person name="Liachko I."/>
            <person name="Sullivan S."/>
            <person name="Sone E.D."/>
            <person name="Koren S."/>
            <person name="Silverstein K.A.T."/>
            <person name="Beckman K.B."/>
            <person name="Gohl D.M."/>
        </authorList>
    </citation>
    <scope>NUCLEOTIDE SEQUENCE</scope>
    <source>
        <strain evidence="2">Duluth1</strain>
        <tissue evidence="2">Whole animal</tissue>
    </source>
</reference>
<reference evidence="2" key="2">
    <citation type="submission" date="2020-11" db="EMBL/GenBank/DDBJ databases">
        <authorList>
            <person name="McCartney M.A."/>
            <person name="Auch B."/>
            <person name="Kono T."/>
            <person name="Mallez S."/>
            <person name="Becker A."/>
            <person name="Gohl D.M."/>
            <person name="Silverstein K.A.T."/>
            <person name="Koren S."/>
            <person name="Bechman K.B."/>
            <person name="Herman A."/>
            <person name="Abrahante J.E."/>
            <person name="Garbe J."/>
        </authorList>
    </citation>
    <scope>NUCLEOTIDE SEQUENCE</scope>
    <source>
        <strain evidence="2">Duluth1</strain>
        <tissue evidence="2">Whole animal</tissue>
    </source>
</reference>
<dbReference type="EMBL" id="JAIWYP010000008">
    <property type="protein sequence ID" value="KAH3785597.1"/>
    <property type="molecule type" value="Genomic_DNA"/>
</dbReference>
<gene>
    <name evidence="2" type="ORF">DPMN_163690</name>
</gene>